<dbReference type="EMBL" id="JAWWNJ010000026">
    <property type="protein sequence ID" value="KAK7029806.1"/>
    <property type="molecule type" value="Genomic_DNA"/>
</dbReference>
<dbReference type="AlphaFoldDB" id="A0AAW0BU46"/>
<protein>
    <submittedName>
        <fullName evidence="2">Uncharacterized protein</fullName>
    </submittedName>
</protein>
<dbReference type="Proteomes" id="UP001362999">
    <property type="component" value="Unassembled WGS sequence"/>
</dbReference>
<reference evidence="2 3" key="1">
    <citation type="journal article" date="2024" name="J Genomics">
        <title>Draft genome sequencing and assembly of Favolaschia claudopus CIRM-BRFM 2984 isolated from oak limbs.</title>
        <authorList>
            <person name="Navarro D."/>
            <person name="Drula E."/>
            <person name="Chaduli D."/>
            <person name="Cazenave R."/>
            <person name="Ahrendt S."/>
            <person name="Wang J."/>
            <person name="Lipzen A."/>
            <person name="Daum C."/>
            <person name="Barry K."/>
            <person name="Grigoriev I.V."/>
            <person name="Favel A."/>
            <person name="Rosso M.N."/>
            <person name="Martin F."/>
        </authorList>
    </citation>
    <scope>NUCLEOTIDE SEQUENCE [LARGE SCALE GENOMIC DNA]</scope>
    <source>
        <strain evidence="2 3">CIRM-BRFM 2984</strain>
    </source>
</reference>
<proteinExistence type="predicted"/>
<evidence type="ECO:0000256" key="1">
    <source>
        <dbReference type="SAM" id="Coils"/>
    </source>
</evidence>
<keyword evidence="3" id="KW-1185">Reference proteome</keyword>
<keyword evidence="1" id="KW-0175">Coiled coil</keyword>
<accession>A0AAW0BU46</accession>
<organism evidence="2 3">
    <name type="scientific">Favolaschia claudopus</name>
    <dbReference type="NCBI Taxonomy" id="2862362"/>
    <lineage>
        <taxon>Eukaryota</taxon>
        <taxon>Fungi</taxon>
        <taxon>Dikarya</taxon>
        <taxon>Basidiomycota</taxon>
        <taxon>Agaricomycotina</taxon>
        <taxon>Agaricomycetes</taxon>
        <taxon>Agaricomycetidae</taxon>
        <taxon>Agaricales</taxon>
        <taxon>Marasmiineae</taxon>
        <taxon>Mycenaceae</taxon>
        <taxon>Favolaschia</taxon>
    </lineage>
</organism>
<feature type="coiled-coil region" evidence="1">
    <location>
        <begin position="184"/>
        <end position="211"/>
    </location>
</feature>
<evidence type="ECO:0000313" key="3">
    <source>
        <dbReference type="Proteomes" id="UP001362999"/>
    </source>
</evidence>
<comment type="caution">
    <text evidence="2">The sequence shown here is derived from an EMBL/GenBank/DDBJ whole genome shotgun (WGS) entry which is preliminary data.</text>
</comment>
<name>A0AAW0BU46_9AGAR</name>
<gene>
    <name evidence="2" type="ORF">R3P38DRAFT_880668</name>
</gene>
<sequence>MSFVYVNLQVARDNASRYTDQRGHPIQLTDNDKYYLEVKFRDLNFKRSLNTGTLGICELLVRVNGTVYRFTKPDMSPGPHAEERLATSNLGRESAGSYWIGIEAMFISHEPCHTNHYDGHECRAYFIDGRVTHRDGRTISVRFYPKLYTSISSYTPIFIYQNQARAGVRQTPFTWANYFVGTLSQNVGARLSRLEERHEEVLRELRRQVMTHLSNQAPTHPHVTGLGESQ</sequence>
<evidence type="ECO:0000313" key="2">
    <source>
        <dbReference type="EMBL" id="KAK7029806.1"/>
    </source>
</evidence>